<comment type="catalytic activity">
    <reaction evidence="22">
        <text>dodecanoyl-CoA + H2O = dodecanoate + CoA + H(+)</text>
        <dbReference type="Rhea" id="RHEA:30135"/>
        <dbReference type="ChEBI" id="CHEBI:15377"/>
        <dbReference type="ChEBI" id="CHEBI:15378"/>
        <dbReference type="ChEBI" id="CHEBI:18262"/>
        <dbReference type="ChEBI" id="CHEBI:57287"/>
        <dbReference type="ChEBI" id="CHEBI:57375"/>
    </reaction>
    <physiologicalReaction direction="left-to-right" evidence="22">
        <dbReference type="Rhea" id="RHEA:30136"/>
    </physiologicalReaction>
</comment>
<dbReference type="InterPro" id="IPR052365">
    <property type="entry name" value="THEM4/THEM5_acyl-CoA_thioest"/>
</dbReference>
<organism evidence="26 27">
    <name type="scientific">Mycolicibacterium fallax</name>
    <name type="common">Mycobacterium fallax</name>
    <dbReference type="NCBI Taxonomy" id="1793"/>
    <lineage>
        <taxon>Bacteria</taxon>
        <taxon>Bacillati</taxon>
        <taxon>Actinomycetota</taxon>
        <taxon>Actinomycetes</taxon>
        <taxon>Mycobacteriales</taxon>
        <taxon>Mycobacteriaceae</taxon>
        <taxon>Mycolicibacterium</taxon>
    </lineage>
</organism>
<gene>
    <name evidence="26" type="ORF">AWC04_06115</name>
</gene>
<dbReference type="GO" id="GO:0016787">
    <property type="term" value="F:hydrolase activity"/>
    <property type="evidence" value="ECO:0007669"/>
    <property type="project" value="UniProtKB-KW"/>
</dbReference>
<dbReference type="PANTHER" id="PTHR12418:SF19">
    <property type="entry name" value="ACYL-COENZYME A THIOESTERASE THEM4"/>
    <property type="match status" value="1"/>
</dbReference>
<keyword evidence="7" id="KW-0378">Hydrolase</keyword>
<comment type="catalytic activity">
    <reaction evidence="20">
        <text>hexadecanoyl-CoA + H2O = hexadecanoate + CoA + H(+)</text>
        <dbReference type="Rhea" id="RHEA:16645"/>
        <dbReference type="ChEBI" id="CHEBI:7896"/>
        <dbReference type="ChEBI" id="CHEBI:15377"/>
        <dbReference type="ChEBI" id="CHEBI:15378"/>
        <dbReference type="ChEBI" id="CHEBI:57287"/>
        <dbReference type="ChEBI" id="CHEBI:57379"/>
        <dbReference type="EC" id="3.1.2.2"/>
    </reaction>
    <physiologicalReaction direction="left-to-right" evidence="20">
        <dbReference type="Rhea" id="RHEA:16646"/>
    </physiologicalReaction>
</comment>
<comment type="catalytic activity">
    <reaction evidence="21">
        <text>decanoyl-CoA + H2O = decanoate + CoA + H(+)</text>
        <dbReference type="Rhea" id="RHEA:40059"/>
        <dbReference type="ChEBI" id="CHEBI:15377"/>
        <dbReference type="ChEBI" id="CHEBI:15378"/>
        <dbReference type="ChEBI" id="CHEBI:27689"/>
        <dbReference type="ChEBI" id="CHEBI:57287"/>
        <dbReference type="ChEBI" id="CHEBI:61430"/>
    </reaction>
    <physiologicalReaction direction="left-to-right" evidence="21">
        <dbReference type="Rhea" id="RHEA:40060"/>
    </physiologicalReaction>
</comment>
<evidence type="ECO:0000256" key="4">
    <source>
        <dbReference type="ARBA" id="ARBA00022475"/>
    </source>
</evidence>
<dbReference type="SUPFAM" id="SSF54637">
    <property type="entry name" value="Thioesterase/thiol ester dehydrase-isomerase"/>
    <property type="match status" value="1"/>
</dbReference>
<dbReference type="STRING" id="1793.AWC04_06115"/>
<comment type="subcellular location">
    <subcellularLocation>
        <location evidence="3">Cell projection</location>
        <location evidence="3">Ruffle membrane</location>
    </subcellularLocation>
    <subcellularLocation>
        <location evidence="2">Cytoplasm</location>
    </subcellularLocation>
    <subcellularLocation>
        <location evidence="1">Membrane</location>
        <topology evidence="1">Peripheral membrane protein</topology>
    </subcellularLocation>
</comment>
<dbReference type="EMBL" id="LQOJ01000024">
    <property type="protein sequence ID" value="ORV05581.1"/>
    <property type="molecule type" value="Genomic_DNA"/>
</dbReference>
<evidence type="ECO:0000256" key="7">
    <source>
        <dbReference type="ARBA" id="ARBA00022801"/>
    </source>
</evidence>
<evidence type="ECO:0000259" key="25">
    <source>
        <dbReference type="Pfam" id="PF03061"/>
    </source>
</evidence>
<dbReference type="GO" id="GO:0006631">
    <property type="term" value="P:fatty acid metabolic process"/>
    <property type="evidence" value="ECO:0007669"/>
    <property type="project" value="UniProtKB-KW"/>
</dbReference>
<keyword evidence="4" id="KW-1003">Cell membrane</keyword>
<evidence type="ECO:0000256" key="19">
    <source>
        <dbReference type="ARBA" id="ARBA00047588"/>
    </source>
</evidence>
<keyword evidence="12" id="KW-0966">Cell projection</keyword>
<name>A0A1X1RGU8_MYCFA</name>
<comment type="catalytic activity">
    <reaction evidence="13">
        <text>(5Z,8Z,11Z,14Z)-eicosatetraenoyl-CoA + H2O = (5Z,8Z,11Z,14Z)-eicosatetraenoate + CoA + H(+)</text>
        <dbReference type="Rhea" id="RHEA:40151"/>
        <dbReference type="ChEBI" id="CHEBI:15377"/>
        <dbReference type="ChEBI" id="CHEBI:15378"/>
        <dbReference type="ChEBI" id="CHEBI:32395"/>
        <dbReference type="ChEBI" id="CHEBI:57287"/>
        <dbReference type="ChEBI" id="CHEBI:57368"/>
    </reaction>
    <physiologicalReaction direction="left-to-right" evidence="13">
        <dbReference type="Rhea" id="RHEA:40152"/>
    </physiologicalReaction>
</comment>
<evidence type="ECO:0000256" key="3">
    <source>
        <dbReference type="ARBA" id="ARBA00004632"/>
    </source>
</evidence>
<evidence type="ECO:0000256" key="10">
    <source>
        <dbReference type="ARBA" id="ARBA00023098"/>
    </source>
</evidence>
<evidence type="ECO:0000256" key="18">
    <source>
        <dbReference type="ARBA" id="ARBA00043210"/>
    </source>
</evidence>
<keyword evidence="6" id="KW-0053">Apoptosis</keyword>
<evidence type="ECO:0000256" key="16">
    <source>
        <dbReference type="ARBA" id="ARBA00038848"/>
    </source>
</evidence>
<evidence type="ECO:0000313" key="26">
    <source>
        <dbReference type="EMBL" id="ORV05581.1"/>
    </source>
</evidence>
<dbReference type="GO" id="GO:0016020">
    <property type="term" value="C:membrane"/>
    <property type="evidence" value="ECO:0007669"/>
    <property type="project" value="UniProtKB-SubCell"/>
</dbReference>
<sequence length="208" mass="22412">MTTDSAAEHAGGGFNMPEATAKGGPDYGRFLAAVRTVQDHARAADAPDQVITAAADLLQQVSGLLEPYYADEWASPSGRRYDLPNRGNILAVPAELTKTDSDTVSGWVRFDRYHLGRNGAAHGGALGLLFDSVLGYTAAVLSGEFTQRTAYLHIDYRAIVPVQRQLDVVARLRSQQGRKIIVDATLFDGEKVLTEASALFLKLKPGQP</sequence>
<comment type="similarity">
    <text evidence="15">Belongs to the THEM4/THEM5 thioesterase family.</text>
</comment>
<keyword evidence="10" id="KW-0443">Lipid metabolism</keyword>
<evidence type="ECO:0000256" key="22">
    <source>
        <dbReference type="ARBA" id="ARBA00048074"/>
    </source>
</evidence>
<keyword evidence="5" id="KW-0963">Cytoplasm</keyword>
<keyword evidence="27" id="KW-1185">Reference proteome</keyword>
<dbReference type="Pfam" id="PF03061">
    <property type="entry name" value="4HBT"/>
    <property type="match status" value="1"/>
</dbReference>
<dbReference type="Gene3D" id="3.10.129.10">
    <property type="entry name" value="Hotdog Thioesterase"/>
    <property type="match status" value="1"/>
</dbReference>
<evidence type="ECO:0000256" key="2">
    <source>
        <dbReference type="ARBA" id="ARBA00004496"/>
    </source>
</evidence>
<evidence type="ECO:0000256" key="20">
    <source>
        <dbReference type="ARBA" id="ARBA00047734"/>
    </source>
</evidence>
<dbReference type="Proteomes" id="UP000193484">
    <property type="component" value="Unassembled WGS sequence"/>
</dbReference>
<keyword evidence="8" id="KW-0276">Fatty acid metabolism</keyword>
<reference evidence="26 27" key="1">
    <citation type="submission" date="2016-01" db="EMBL/GenBank/DDBJ databases">
        <title>The new phylogeny of the genus Mycobacterium.</title>
        <authorList>
            <person name="Tarcisio F."/>
            <person name="Conor M."/>
            <person name="Antonella G."/>
            <person name="Elisabetta G."/>
            <person name="Giulia F.S."/>
            <person name="Sara T."/>
            <person name="Anna F."/>
            <person name="Clotilde B."/>
            <person name="Roberto B."/>
            <person name="Veronica D.S."/>
            <person name="Fabio R."/>
            <person name="Monica P."/>
            <person name="Olivier J."/>
            <person name="Enrico T."/>
            <person name="Nicola S."/>
        </authorList>
    </citation>
    <scope>NUCLEOTIDE SEQUENCE [LARGE SCALE GENOMIC DNA]</scope>
    <source>
        <strain evidence="26 27">DSM 44179</strain>
    </source>
</reference>
<evidence type="ECO:0000256" key="17">
    <source>
        <dbReference type="ARBA" id="ARBA00040123"/>
    </source>
</evidence>
<comment type="caution">
    <text evidence="26">The sequence shown here is derived from an EMBL/GenBank/DDBJ whole genome shotgun (WGS) entry which is preliminary data.</text>
</comment>
<comment type="catalytic activity">
    <reaction evidence="23">
        <text>tetradecanoyl-CoA + H2O = tetradecanoate + CoA + H(+)</text>
        <dbReference type="Rhea" id="RHEA:40119"/>
        <dbReference type="ChEBI" id="CHEBI:15377"/>
        <dbReference type="ChEBI" id="CHEBI:15378"/>
        <dbReference type="ChEBI" id="CHEBI:30807"/>
        <dbReference type="ChEBI" id="CHEBI:57287"/>
        <dbReference type="ChEBI" id="CHEBI:57385"/>
    </reaction>
    <physiologicalReaction direction="left-to-right" evidence="23">
        <dbReference type="Rhea" id="RHEA:40120"/>
    </physiologicalReaction>
</comment>
<evidence type="ECO:0000256" key="9">
    <source>
        <dbReference type="ARBA" id="ARBA00022946"/>
    </source>
</evidence>
<keyword evidence="9" id="KW-0809">Transit peptide</keyword>
<evidence type="ECO:0000256" key="24">
    <source>
        <dbReference type="SAM" id="MobiDB-lite"/>
    </source>
</evidence>
<comment type="catalytic activity">
    <reaction evidence="19">
        <text>octanoyl-CoA + H2O = octanoate + CoA + H(+)</text>
        <dbReference type="Rhea" id="RHEA:30143"/>
        <dbReference type="ChEBI" id="CHEBI:15377"/>
        <dbReference type="ChEBI" id="CHEBI:15378"/>
        <dbReference type="ChEBI" id="CHEBI:25646"/>
        <dbReference type="ChEBI" id="CHEBI:57287"/>
        <dbReference type="ChEBI" id="CHEBI:57386"/>
    </reaction>
    <physiologicalReaction direction="left-to-right" evidence="19">
        <dbReference type="Rhea" id="RHEA:30144"/>
    </physiologicalReaction>
</comment>
<dbReference type="GO" id="GO:0005737">
    <property type="term" value="C:cytoplasm"/>
    <property type="evidence" value="ECO:0007669"/>
    <property type="project" value="UniProtKB-SubCell"/>
</dbReference>
<dbReference type="AlphaFoldDB" id="A0A1X1RGU8"/>
<evidence type="ECO:0000256" key="23">
    <source>
        <dbReference type="ARBA" id="ARBA00048180"/>
    </source>
</evidence>
<evidence type="ECO:0000256" key="8">
    <source>
        <dbReference type="ARBA" id="ARBA00022832"/>
    </source>
</evidence>
<dbReference type="InterPro" id="IPR006683">
    <property type="entry name" value="Thioestr_dom"/>
</dbReference>
<evidence type="ECO:0000256" key="15">
    <source>
        <dbReference type="ARBA" id="ARBA00038456"/>
    </source>
</evidence>
<dbReference type="PANTHER" id="PTHR12418">
    <property type="entry name" value="ACYL-COENZYME A THIOESTERASE THEM4"/>
    <property type="match status" value="1"/>
</dbReference>
<keyword evidence="11" id="KW-0472">Membrane</keyword>
<feature type="domain" description="Thioesterase" evidence="25">
    <location>
        <begin position="118"/>
        <end position="192"/>
    </location>
</feature>
<dbReference type="EC" id="3.1.2.2" evidence="16"/>
<evidence type="ECO:0000256" key="1">
    <source>
        <dbReference type="ARBA" id="ARBA00004170"/>
    </source>
</evidence>
<dbReference type="CDD" id="cd03443">
    <property type="entry name" value="PaaI_thioesterase"/>
    <property type="match status" value="1"/>
</dbReference>
<evidence type="ECO:0000256" key="12">
    <source>
        <dbReference type="ARBA" id="ARBA00023273"/>
    </source>
</evidence>
<evidence type="ECO:0000256" key="6">
    <source>
        <dbReference type="ARBA" id="ARBA00022703"/>
    </source>
</evidence>
<evidence type="ECO:0000256" key="5">
    <source>
        <dbReference type="ARBA" id="ARBA00022490"/>
    </source>
</evidence>
<comment type="catalytic activity">
    <reaction evidence="14">
        <text>(9Z)-octadecenoyl-CoA + H2O = (9Z)-octadecenoate + CoA + H(+)</text>
        <dbReference type="Rhea" id="RHEA:40139"/>
        <dbReference type="ChEBI" id="CHEBI:15377"/>
        <dbReference type="ChEBI" id="CHEBI:15378"/>
        <dbReference type="ChEBI" id="CHEBI:30823"/>
        <dbReference type="ChEBI" id="CHEBI:57287"/>
        <dbReference type="ChEBI" id="CHEBI:57387"/>
    </reaction>
    <physiologicalReaction direction="left-to-right" evidence="14">
        <dbReference type="Rhea" id="RHEA:40140"/>
    </physiologicalReaction>
</comment>
<proteinExistence type="inferred from homology"/>
<evidence type="ECO:0000313" key="27">
    <source>
        <dbReference type="Proteomes" id="UP000193484"/>
    </source>
</evidence>
<feature type="region of interest" description="Disordered" evidence="24">
    <location>
        <begin position="1"/>
        <end position="20"/>
    </location>
</feature>
<evidence type="ECO:0000256" key="14">
    <source>
        <dbReference type="ARBA" id="ARBA00037002"/>
    </source>
</evidence>
<evidence type="ECO:0000256" key="13">
    <source>
        <dbReference type="ARBA" id="ARBA00035852"/>
    </source>
</evidence>
<dbReference type="InterPro" id="IPR029069">
    <property type="entry name" value="HotDog_dom_sf"/>
</dbReference>
<accession>A0A1X1RGU8</accession>
<evidence type="ECO:0000256" key="21">
    <source>
        <dbReference type="ARBA" id="ARBA00047969"/>
    </source>
</evidence>
<evidence type="ECO:0000256" key="11">
    <source>
        <dbReference type="ARBA" id="ARBA00023136"/>
    </source>
</evidence>
<protein>
    <recommendedName>
        <fullName evidence="17">Acyl-coenzyme A thioesterase THEM4</fullName>
        <ecNumber evidence="16">3.1.2.2</ecNumber>
    </recommendedName>
    <alternativeName>
        <fullName evidence="18">Thioesterase superfamily member 4</fullName>
    </alternativeName>
</protein>